<dbReference type="RefSeq" id="WP_131917506.1">
    <property type="nucleotide sequence ID" value="NZ_SMLG01000026.1"/>
</dbReference>
<keyword evidence="2" id="KW-1185">Reference proteome</keyword>
<dbReference type="Proteomes" id="UP000294814">
    <property type="component" value="Unassembled WGS sequence"/>
</dbReference>
<dbReference type="AlphaFoldDB" id="A0A4R5F1W5"/>
<protein>
    <submittedName>
        <fullName evidence="1">Uncharacterized protein</fullName>
    </submittedName>
</protein>
<organism evidence="1 2">
    <name type="scientific">Flavobacterium rhamnosiphilum</name>
    <dbReference type="NCBI Taxonomy" id="2541724"/>
    <lineage>
        <taxon>Bacteria</taxon>
        <taxon>Pseudomonadati</taxon>
        <taxon>Bacteroidota</taxon>
        <taxon>Flavobacteriia</taxon>
        <taxon>Flavobacteriales</taxon>
        <taxon>Flavobacteriaceae</taxon>
        <taxon>Flavobacterium</taxon>
    </lineage>
</organism>
<evidence type="ECO:0000313" key="1">
    <source>
        <dbReference type="EMBL" id="TDE41528.1"/>
    </source>
</evidence>
<dbReference type="EMBL" id="SMLG01000026">
    <property type="protein sequence ID" value="TDE41528.1"/>
    <property type="molecule type" value="Genomic_DNA"/>
</dbReference>
<comment type="caution">
    <text evidence="1">The sequence shown here is derived from an EMBL/GenBank/DDBJ whole genome shotgun (WGS) entry which is preliminary data.</text>
</comment>
<feature type="non-terminal residue" evidence="1">
    <location>
        <position position="520"/>
    </location>
</feature>
<proteinExistence type="predicted"/>
<gene>
    <name evidence="1" type="ORF">E0I26_16325</name>
</gene>
<evidence type="ECO:0000313" key="2">
    <source>
        <dbReference type="Proteomes" id="UP000294814"/>
    </source>
</evidence>
<reference evidence="1 2" key="1">
    <citation type="submission" date="2019-03" db="EMBL/GenBank/DDBJ databases">
        <title>Novel species of Flavobacterium.</title>
        <authorList>
            <person name="Liu Q."/>
            <person name="Xin Y.-H."/>
        </authorList>
    </citation>
    <scope>NUCLEOTIDE SEQUENCE [LARGE SCALE GENOMIC DNA]</scope>
    <source>
        <strain evidence="1 2">LB3P52</strain>
    </source>
</reference>
<name>A0A4R5F1W5_9FLAO</name>
<accession>A0A4R5F1W5</accession>
<sequence length="520" mass="55821">MFGVILMAGYTANAQKTEPGKNIRGIIPIKTPLKGNGTAGHGIDGDAFAHKTAGYENVGDLFDAEHPTKTGHGLLHPFIPEVFYRPTLPGESPKPQIPVTIQLADGVEKTDKTIFATDAKINMNPNDYLWKAGAPPSKNEIQNCGVHFEYGDSSILGGDPNGPSTGRFLGVDTDLWCLFAGDRQFNDGSSYLDFEFLQASLTMEGAIEGDPNLVTGVRPITGGSGKFASEGPHGGRTMGDLLVTIEFTIGGEFANIIINKWSFIKNDSKGKPIYEYVLQDNEDPLLKNAIFCTNNTELTHVPFNAFDRFDPVAQLYYYEENQWAEGAINLTKLFDLNNKPCFVLSTVFIRTRTSGSSGSSQLKDFPGKPIQLNLDLRKLKIVCATDPKLPECSTSAAIEAAYNTWVAGFTNSGGAAPVGTNIGDIPKLTDLPACGGQLSFTYEVTDLCHEDPLTCTSTFTLDKDLTKPVITPPTDYSLTGCNTDWPTTVSATWTDNCGIGGLKLGNVAGVAGAVQTSTDG</sequence>
<dbReference type="OrthoDB" id="599464at2"/>